<reference evidence="1" key="2">
    <citation type="journal article" date="2015" name="Fish Shellfish Immunol.">
        <title>Early steps in the European eel (Anguilla anguilla)-Vibrio vulnificus interaction in the gills: Role of the RtxA13 toxin.</title>
        <authorList>
            <person name="Callol A."/>
            <person name="Pajuelo D."/>
            <person name="Ebbesson L."/>
            <person name="Teles M."/>
            <person name="MacKenzie S."/>
            <person name="Amaro C."/>
        </authorList>
    </citation>
    <scope>NUCLEOTIDE SEQUENCE</scope>
</reference>
<sequence>MCSAKCQDTFLMNEWGVPLQKHIQHSLPYVAIVWLLFIFKLMSSRAAKEQCHKGICHFVQKHFVATSCAVVHSHTDRQC</sequence>
<protein>
    <submittedName>
        <fullName evidence="1">Uncharacterized protein</fullName>
    </submittedName>
</protein>
<dbReference type="EMBL" id="GBXM01010649">
    <property type="protein sequence ID" value="JAH97928.1"/>
    <property type="molecule type" value="Transcribed_RNA"/>
</dbReference>
<name>A0A0E9X8B1_ANGAN</name>
<dbReference type="AlphaFoldDB" id="A0A0E9X8B1"/>
<proteinExistence type="predicted"/>
<reference evidence="1" key="1">
    <citation type="submission" date="2014-11" db="EMBL/GenBank/DDBJ databases">
        <authorList>
            <person name="Amaro Gonzalez C."/>
        </authorList>
    </citation>
    <scope>NUCLEOTIDE SEQUENCE</scope>
</reference>
<accession>A0A0E9X8B1</accession>
<organism evidence="1">
    <name type="scientific">Anguilla anguilla</name>
    <name type="common">European freshwater eel</name>
    <name type="synonym">Muraena anguilla</name>
    <dbReference type="NCBI Taxonomy" id="7936"/>
    <lineage>
        <taxon>Eukaryota</taxon>
        <taxon>Metazoa</taxon>
        <taxon>Chordata</taxon>
        <taxon>Craniata</taxon>
        <taxon>Vertebrata</taxon>
        <taxon>Euteleostomi</taxon>
        <taxon>Actinopterygii</taxon>
        <taxon>Neopterygii</taxon>
        <taxon>Teleostei</taxon>
        <taxon>Anguilliformes</taxon>
        <taxon>Anguillidae</taxon>
        <taxon>Anguilla</taxon>
    </lineage>
</organism>
<evidence type="ECO:0000313" key="1">
    <source>
        <dbReference type="EMBL" id="JAH97928.1"/>
    </source>
</evidence>